<dbReference type="PANTHER" id="PTHR43537:SF5">
    <property type="entry name" value="UXU OPERON TRANSCRIPTIONAL REGULATOR"/>
    <property type="match status" value="1"/>
</dbReference>
<dbReference type="InterPro" id="IPR008920">
    <property type="entry name" value="TF_FadR/GntR_C"/>
</dbReference>
<evidence type="ECO:0000256" key="2">
    <source>
        <dbReference type="ARBA" id="ARBA00023125"/>
    </source>
</evidence>
<sequence length="237" mass="26740">MCAKMFKPIKKVRVSETAAKQLEELIQNKTFAEGEPLPSERQLMKELQVGRGSIREALRILEIKGFIETQPGIGAFVKSYEGDIFSPLSTWLTDNYEALRHFFEVRSLLEPSTARMASERISDEDFEELLKTHEEFKKTVEEEDLPRAIMVDAEFHRLIGKATGNKVLSSIMDALYKSMIEGWKAPLKIPGQPNKSLKEHEEILAAIKNRDGELAAQLMASHLREALKALGDAGLNK</sequence>
<evidence type="ECO:0000256" key="1">
    <source>
        <dbReference type="ARBA" id="ARBA00023015"/>
    </source>
</evidence>
<reference evidence="5 6" key="1">
    <citation type="submission" date="2009-06" db="EMBL/GenBank/DDBJ databases">
        <title>Complete sequence of Desulfovibrio salexigens DSM 2638.</title>
        <authorList>
            <consortium name="US DOE Joint Genome Institute"/>
            <person name="Lucas S."/>
            <person name="Copeland A."/>
            <person name="Lapidus A."/>
            <person name="Glavina del Rio T."/>
            <person name="Tice H."/>
            <person name="Bruce D."/>
            <person name="Goodwin L."/>
            <person name="Pitluck S."/>
            <person name="Munk A.C."/>
            <person name="Brettin T."/>
            <person name="Detter J.C."/>
            <person name="Han C."/>
            <person name="Tapia R."/>
            <person name="Larimer F."/>
            <person name="Land M."/>
            <person name="Hauser L."/>
            <person name="Kyrpides N."/>
            <person name="Anderson I."/>
            <person name="Wall J.D."/>
            <person name="Arkin A.P."/>
            <person name="Dehal P."/>
            <person name="Chivian D."/>
            <person name="Giles B."/>
            <person name="Hazen T.C."/>
        </authorList>
    </citation>
    <scope>NUCLEOTIDE SEQUENCE [LARGE SCALE GENOMIC DNA]</scope>
    <source>
        <strain evidence="6">ATCC 14822 / DSM 2638 / NCIMB 8403 / VKM B-1763</strain>
    </source>
</reference>
<dbReference type="Pfam" id="PF07729">
    <property type="entry name" value="FCD"/>
    <property type="match status" value="1"/>
</dbReference>
<gene>
    <name evidence="5" type="ordered locus">Desal_0038</name>
</gene>
<dbReference type="InterPro" id="IPR000524">
    <property type="entry name" value="Tscrpt_reg_HTH_GntR"/>
</dbReference>
<evidence type="ECO:0000313" key="5">
    <source>
        <dbReference type="EMBL" id="ACS78110.1"/>
    </source>
</evidence>
<dbReference type="Proteomes" id="UP000002601">
    <property type="component" value="Chromosome"/>
</dbReference>
<protein>
    <submittedName>
        <fullName evidence="5">GntR domain protein</fullName>
    </submittedName>
</protein>
<dbReference type="eggNOG" id="COG2186">
    <property type="taxonomic scope" value="Bacteria"/>
</dbReference>
<dbReference type="PANTHER" id="PTHR43537">
    <property type="entry name" value="TRANSCRIPTIONAL REGULATOR, GNTR FAMILY"/>
    <property type="match status" value="1"/>
</dbReference>
<dbReference type="HOGENOM" id="CLU_017584_9_0_7"/>
<dbReference type="SUPFAM" id="SSF48008">
    <property type="entry name" value="GntR ligand-binding domain-like"/>
    <property type="match status" value="1"/>
</dbReference>
<dbReference type="AlphaFoldDB" id="C6BUX3"/>
<dbReference type="InterPro" id="IPR036388">
    <property type="entry name" value="WH-like_DNA-bd_sf"/>
</dbReference>
<keyword evidence="1" id="KW-0805">Transcription regulation</keyword>
<dbReference type="InterPro" id="IPR036390">
    <property type="entry name" value="WH_DNA-bd_sf"/>
</dbReference>
<dbReference type="KEGG" id="dsa:Desal_0038"/>
<dbReference type="EMBL" id="CP001649">
    <property type="protein sequence ID" value="ACS78110.1"/>
    <property type="molecule type" value="Genomic_DNA"/>
</dbReference>
<feature type="domain" description="HTH gntR-type" evidence="4">
    <location>
        <begin position="12"/>
        <end position="80"/>
    </location>
</feature>
<dbReference type="Gene3D" id="1.10.10.10">
    <property type="entry name" value="Winged helix-like DNA-binding domain superfamily/Winged helix DNA-binding domain"/>
    <property type="match status" value="1"/>
</dbReference>
<evidence type="ECO:0000256" key="3">
    <source>
        <dbReference type="ARBA" id="ARBA00023163"/>
    </source>
</evidence>
<keyword evidence="2" id="KW-0238">DNA-binding</keyword>
<accession>C6BUX3</accession>
<keyword evidence="3" id="KW-0804">Transcription</keyword>
<dbReference type="SMART" id="SM00895">
    <property type="entry name" value="FCD"/>
    <property type="match status" value="1"/>
</dbReference>
<dbReference type="Pfam" id="PF00392">
    <property type="entry name" value="GntR"/>
    <property type="match status" value="1"/>
</dbReference>
<evidence type="ECO:0000313" key="6">
    <source>
        <dbReference type="Proteomes" id="UP000002601"/>
    </source>
</evidence>
<dbReference type="GO" id="GO:0003700">
    <property type="term" value="F:DNA-binding transcription factor activity"/>
    <property type="evidence" value="ECO:0007669"/>
    <property type="project" value="InterPro"/>
</dbReference>
<keyword evidence="6" id="KW-1185">Reference proteome</keyword>
<dbReference type="PRINTS" id="PR00035">
    <property type="entry name" value="HTHGNTR"/>
</dbReference>
<name>C6BUX3_MARSD</name>
<organism evidence="5 6">
    <name type="scientific">Maridesulfovibrio salexigens (strain ATCC 14822 / DSM 2638 / NCIMB 8403 / VKM B-1763)</name>
    <name type="common">Desulfovibrio salexigens</name>
    <dbReference type="NCBI Taxonomy" id="526222"/>
    <lineage>
        <taxon>Bacteria</taxon>
        <taxon>Pseudomonadati</taxon>
        <taxon>Thermodesulfobacteriota</taxon>
        <taxon>Desulfovibrionia</taxon>
        <taxon>Desulfovibrionales</taxon>
        <taxon>Desulfovibrionaceae</taxon>
        <taxon>Maridesulfovibrio</taxon>
    </lineage>
</organism>
<dbReference type="Gene3D" id="1.20.120.530">
    <property type="entry name" value="GntR ligand-binding domain-like"/>
    <property type="match status" value="1"/>
</dbReference>
<dbReference type="PROSITE" id="PS50949">
    <property type="entry name" value="HTH_GNTR"/>
    <property type="match status" value="1"/>
</dbReference>
<dbReference type="SUPFAM" id="SSF46785">
    <property type="entry name" value="Winged helix' DNA-binding domain"/>
    <property type="match status" value="1"/>
</dbReference>
<evidence type="ECO:0000259" key="4">
    <source>
        <dbReference type="PROSITE" id="PS50949"/>
    </source>
</evidence>
<dbReference type="GO" id="GO:0003677">
    <property type="term" value="F:DNA binding"/>
    <property type="evidence" value="ECO:0007669"/>
    <property type="project" value="UniProtKB-KW"/>
</dbReference>
<dbReference type="SMART" id="SM00345">
    <property type="entry name" value="HTH_GNTR"/>
    <property type="match status" value="1"/>
</dbReference>
<dbReference type="InterPro" id="IPR011711">
    <property type="entry name" value="GntR_C"/>
</dbReference>
<dbReference type="STRING" id="526222.Desal_0038"/>
<dbReference type="CDD" id="cd07377">
    <property type="entry name" value="WHTH_GntR"/>
    <property type="match status" value="1"/>
</dbReference>
<proteinExistence type="predicted"/>